<protein>
    <recommendedName>
        <fullName evidence="3">RNase H type-1 domain-containing protein</fullName>
    </recommendedName>
</protein>
<dbReference type="HOGENOM" id="CLU_000680_14_1_1"/>
<evidence type="ECO:0008006" key="3">
    <source>
        <dbReference type="Google" id="ProtNLM"/>
    </source>
</evidence>
<dbReference type="EMBL" id="AGNK02001480">
    <property type="status" value="NOT_ANNOTATED_CDS"/>
    <property type="molecule type" value="Genomic_DNA"/>
</dbReference>
<dbReference type="InParanoid" id="K3ZD33"/>
<dbReference type="EnsemblPlants" id="KQL13766">
    <property type="protein sequence ID" value="KQL13766"/>
    <property type="gene ID" value="SETIT_024465mg"/>
</dbReference>
<dbReference type="AlphaFoldDB" id="K3ZD33"/>
<keyword evidence="2" id="KW-1185">Reference proteome</keyword>
<accession>K3ZD33</accession>
<reference evidence="2" key="1">
    <citation type="journal article" date="2012" name="Nat. Biotechnol.">
        <title>Reference genome sequence of the model plant Setaria.</title>
        <authorList>
            <person name="Bennetzen J.L."/>
            <person name="Schmutz J."/>
            <person name="Wang H."/>
            <person name="Percifield R."/>
            <person name="Hawkins J."/>
            <person name="Pontaroli A.C."/>
            <person name="Estep M."/>
            <person name="Feng L."/>
            <person name="Vaughn J.N."/>
            <person name="Grimwood J."/>
            <person name="Jenkins J."/>
            <person name="Barry K."/>
            <person name="Lindquist E."/>
            <person name="Hellsten U."/>
            <person name="Deshpande S."/>
            <person name="Wang X."/>
            <person name="Wu X."/>
            <person name="Mitros T."/>
            <person name="Triplett J."/>
            <person name="Yang X."/>
            <person name="Ye C.Y."/>
            <person name="Mauro-Herrera M."/>
            <person name="Wang L."/>
            <person name="Li P."/>
            <person name="Sharma M."/>
            <person name="Sharma R."/>
            <person name="Ronald P.C."/>
            <person name="Panaud O."/>
            <person name="Kellogg E.A."/>
            <person name="Brutnell T.P."/>
            <person name="Doust A.N."/>
            <person name="Tuskan G.A."/>
            <person name="Rokhsar D."/>
            <person name="Devos K.M."/>
        </authorList>
    </citation>
    <scope>NUCLEOTIDE SEQUENCE [LARGE SCALE GENOMIC DNA]</scope>
    <source>
        <strain evidence="2">cv. Yugu1</strain>
    </source>
</reference>
<evidence type="ECO:0000313" key="1">
    <source>
        <dbReference type="EnsemblPlants" id="KQL13766"/>
    </source>
</evidence>
<name>K3ZD33_SETIT</name>
<evidence type="ECO:0000313" key="2">
    <source>
        <dbReference type="Proteomes" id="UP000004995"/>
    </source>
</evidence>
<sequence>MPAKVGFPAHKCRPNGMAGRGDLLARDLQDEERGARQGTSRNQMGIPIWKEYWKIRIPHKVLLFGWKVMKNGLATQDNKRIRQQQDCFDSKGKTNKLGMDEGAKLLLLLWRTWQVRNNTTHESEKLSIEGSIRFLQKYWTELCSIRQQQDCFDSKGKNVICESLCTGSSKKKTKKAARWESPEQGWLKINVDGAFDYNAGTIQLTTWKCIPKGRDAEEPEVMADKEGLMLAAEWCDQKAILESDCSIVAGMLAKRDGGRSNLKFILEEAMAAGGRLPAWKILAERTKHSAVWRFMTPMCVEQIIARDCNLTPE</sequence>
<reference evidence="1" key="2">
    <citation type="submission" date="2018-08" db="UniProtKB">
        <authorList>
            <consortium name="EnsemblPlants"/>
        </authorList>
    </citation>
    <scope>IDENTIFICATION</scope>
    <source>
        <strain evidence="1">Yugu1</strain>
    </source>
</reference>
<dbReference type="Proteomes" id="UP000004995">
    <property type="component" value="Unassembled WGS sequence"/>
</dbReference>
<proteinExistence type="predicted"/>
<organism evidence="1 2">
    <name type="scientific">Setaria italica</name>
    <name type="common">Foxtail millet</name>
    <name type="synonym">Panicum italicum</name>
    <dbReference type="NCBI Taxonomy" id="4555"/>
    <lineage>
        <taxon>Eukaryota</taxon>
        <taxon>Viridiplantae</taxon>
        <taxon>Streptophyta</taxon>
        <taxon>Embryophyta</taxon>
        <taxon>Tracheophyta</taxon>
        <taxon>Spermatophyta</taxon>
        <taxon>Magnoliopsida</taxon>
        <taxon>Liliopsida</taxon>
        <taxon>Poales</taxon>
        <taxon>Poaceae</taxon>
        <taxon>PACMAD clade</taxon>
        <taxon>Panicoideae</taxon>
        <taxon>Panicodae</taxon>
        <taxon>Paniceae</taxon>
        <taxon>Cenchrinae</taxon>
        <taxon>Setaria</taxon>
    </lineage>
</organism>
<dbReference type="Gramene" id="KQL13766">
    <property type="protein sequence ID" value="KQL13766"/>
    <property type="gene ID" value="SETIT_024465mg"/>
</dbReference>